<keyword evidence="9 14" id="KW-0249">Electron transport</keyword>
<dbReference type="CDD" id="cd01662">
    <property type="entry name" value="Ubiquinol_Oxidase_I"/>
    <property type="match status" value="1"/>
</dbReference>
<dbReference type="NCBIfam" id="TIGR02843">
    <property type="entry name" value="CyoB"/>
    <property type="match status" value="1"/>
</dbReference>
<feature type="transmembrane region" description="Helical" evidence="15">
    <location>
        <begin position="599"/>
        <end position="617"/>
    </location>
</feature>
<keyword evidence="8" id="KW-0479">Metal-binding</keyword>
<name>A0ABY1QL95_9BURK</name>
<dbReference type="EMBL" id="FXUL01000021">
    <property type="protein sequence ID" value="SMP74575.1"/>
    <property type="molecule type" value="Genomic_DNA"/>
</dbReference>
<evidence type="ECO:0000256" key="3">
    <source>
        <dbReference type="ARBA" id="ARBA00022448"/>
    </source>
</evidence>
<keyword evidence="13 15" id="KW-0472">Membrane</keyword>
<evidence type="ECO:0000256" key="6">
    <source>
        <dbReference type="ARBA" id="ARBA00022660"/>
    </source>
</evidence>
<keyword evidence="3 14" id="KW-0813">Transport</keyword>
<dbReference type="InterPro" id="IPR036927">
    <property type="entry name" value="Cyt_c_oxase-like_su1_sf"/>
</dbReference>
<feature type="transmembrane region" description="Helical" evidence="15">
    <location>
        <begin position="149"/>
        <end position="172"/>
    </location>
</feature>
<comment type="subcellular location">
    <subcellularLocation>
        <location evidence="1">Cell membrane</location>
        <topology evidence="1">Multi-pass membrane protein</topology>
    </subcellularLocation>
</comment>
<sequence length="667" mass="74932">MTEHTDLMKLLFGRLSWDAIPLHEPILIATFAAVALGGLAMLALMTRYRLWVPLWRDWITSIDHKKIGIMYIILGLVMLMRGFADALMMRLHQAVAFGDQAGFLPPHHYDQIFTAHGVIMIFFVAMPLVTGFMNYIVPLQIGARDVAFPFLNNFSFWMTAAGAGLTMVSLFVGEFAKTGWLAYPPLSGILASPDVGVDYYIWSLQIAGVGTLLSGVNLIATIIKMRAPGMTLMKMPVFTWTSLCTNVLIVAAFPVLTAVLAMLGLDRMASTNFFTNDLGGNSMMYVNLIWIWGHPEVYILVLPVFGIFSEVVSTFSSKRLFGYTSMVYATVVITILSYLVWLHHFFTMGSGASVNSFFGITTMIISIPTGAKIFNWLFTMYRGRIRFELPMMWTIAFMITFVIGGMTGVLLAVPPADFVLHNSLFLIAHFHNVIIGGVLFGLFAGINYWFPKAFGYKLDKFWGTLSFWFWVVGFYAAFMPLYVLGLMGVTRRMSHFEDPSLQIWFQIALVGAVLVALGIACMLVQFVVSYLRRDSLRDLTGDPWNGRTLEWSTSSPPPDYNFAFTPKIYDNDSWADMKKRNYSRPLQGFLPIHMPKNTAAGFIIAMLSGLVGFALIWQMWLVAGLAFIAMMAAIIIHTFNYKRDFYIPADEVVRTEAARTRLLESHV</sequence>
<dbReference type="PRINTS" id="PR01165">
    <property type="entry name" value="CYCOXIDASEI"/>
</dbReference>
<feature type="transmembrane region" description="Helical" evidence="15">
    <location>
        <begin position="425"/>
        <end position="450"/>
    </location>
</feature>
<feature type="transmembrane region" description="Helical" evidence="15">
    <location>
        <begin position="113"/>
        <end position="137"/>
    </location>
</feature>
<keyword evidence="18" id="KW-1185">Reference proteome</keyword>
<reference evidence="17 18" key="1">
    <citation type="submission" date="2017-05" db="EMBL/GenBank/DDBJ databases">
        <authorList>
            <person name="Varghese N."/>
            <person name="Submissions S."/>
        </authorList>
    </citation>
    <scope>NUCLEOTIDE SEQUENCE [LARGE SCALE GENOMIC DNA]</scope>
    <source>
        <strain evidence="17 18">DSM 26001</strain>
    </source>
</reference>
<keyword evidence="5 14" id="KW-0349">Heme</keyword>
<feature type="transmembrane region" description="Helical" evidence="15">
    <location>
        <begin position="243"/>
        <end position="265"/>
    </location>
</feature>
<evidence type="ECO:0000256" key="11">
    <source>
        <dbReference type="ARBA" id="ARBA00023004"/>
    </source>
</evidence>
<feature type="transmembrane region" description="Helical" evidence="15">
    <location>
        <begin position="320"/>
        <end position="342"/>
    </location>
</feature>
<evidence type="ECO:0000313" key="18">
    <source>
        <dbReference type="Proteomes" id="UP001158049"/>
    </source>
</evidence>
<gene>
    <name evidence="17" type="ORF">SAMN06295970_12119</name>
</gene>
<dbReference type="PANTHER" id="PTHR10422">
    <property type="entry name" value="CYTOCHROME C OXIDASE SUBUNIT 1"/>
    <property type="match status" value="1"/>
</dbReference>
<evidence type="ECO:0000256" key="4">
    <source>
        <dbReference type="ARBA" id="ARBA00022475"/>
    </source>
</evidence>
<keyword evidence="10 15" id="KW-1133">Transmembrane helix</keyword>
<dbReference type="PANTHER" id="PTHR10422:SF35">
    <property type="entry name" value="CYTOCHROME BO(3) UBIQUINOL OXIDASE SUBUNIT 1"/>
    <property type="match status" value="1"/>
</dbReference>
<feature type="transmembrane region" description="Helical" evidence="15">
    <location>
        <begin position="285"/>
        <end position="308"/>
    </location>
</feature>
<feature type="transmembrane region" description="Helical" evidence="15">
    <location>
        <begin position="390"/>
        <end position="413"/>
    </location>
</feature>
<evidence type="ECO:0000256" key="10">
    <source>
        <dbReference type="ARBA" id="ARBA00022989"/>
    </source>
</evidence>
<comment type="similarity">
    <text evidence="2 14">Belongs to the heme-copper respiratory oxidase family.</text>
</comment>
<comment type="caution">
    <text evidence="17">The sequence shown here is derived from an EMBL/GenBank/DDBJ whole genome shotgun (WGS) entry which is preliminary data.</text>
</comment>
<dbReference type="Proteomes" id="UP001158049">
    <property type="component" value="Unassembled WGS sequence"/>
</dbReference>
<dbReference type="RefSeq" id="WP_283444454.1">
    <property type="nucleotide sequence ID" value="NZ_FXUL01000021.1"/>
</dbReference>
<evidence type="ECO:0000256" key="7">
    <source>
        <dbReference type="ARBA" id="ARBA00022692"/>
    </source>
</evidence>
<feature type="transmembrane region" description="Helical" evidence="15">
    <location>
        <begin position="199"/>
        <end position="223"/>
    </location>
</feature>
<feature type="transmembrane region" description="Helical" evidence="15">
    <location>
        <begin position="462"/>
        <end position="483"/>
    </location>
</feature>
<evidence type="ECO:0000256" key="14">
    <source>
        <dbReference type="RuleBase" id="RU000370"/>
    </source>
</evidence>
<dbReference type="InterPro" id="IPR014207">
    <property type="entry name" value="Cyt_c_ubiqinol_oxidase_su1"/>
</dbReference>
<feature type="transmembrane region" description="Helical" evidence="15">
    <location>
        <begin position="354"/>
        <end position="378"/>
    </location>
</feature>
<evidence type="ECO:0000256" key="15">
    <source>
        <dbReference type="SAM" id="Phobius"/>
    </source>
</evidence>
<dbReference type="InterPro" id="IPR000883">
    <property type="entry name" value="Cyt_C_Oxase_1"/>
</dbReference>
<evidence type="ECO:0000256" key="13">
    <source>
        <dbReference type="ARBA" id="ARBA00023136"/>
    </source>
</evidence>
<evidence type="ECO:0000256" key="12">
    <source>
        <dbReference type="ARBA" id="ARBA00023008"/>
    </source>
</evidence>
<keyword evidence="7 14" id="KW-0812">Transmembrane</keyword>
<dbReference type="Gene3D" id="1.20.210.10">
    <property type="entry name" value="Cytochrome c oxidase-like, subunit I domain"/>
    <property type="match status" value="1"/>
</dbReference>
<dbReference type="PROSITE" id="PS00077">
    <property type="entry name" value="COX1_CUB"/>
    <property type="match status" value="1"/>
</dbReference>
<dbReference type="SUPFAM" id="SSF81442">
    <property type="entry name" value="Cytochrome c oxidase subunit I-like"/>
    <property type="match status" value="1"/>
</dbReference>
<evidence type="ECO:0000256" key="9">
    <source>
        <dbReference type="ARBA" id="ARBA00022982"/>
    </source>
</evidence>
<protein>
    <submittedName>
        <fullName evidence="17">Cytochrome bo3 quinol oxidase subunit 1 apoprotein</fullName>
    </submittedName>
</protein>
<feature type="domain" description="Cytochrome oxidase subunit I profile" evidence="16">
    <location>
        <begin position="49"/>
        <end position="569"/>
    </location>
</feature>
<evidence type="ECO:0000259" key="16">
    <source>
        <dbReference type="PROSITE" id="PS50855"/>
    </source>
</evidence>
<dbReference type="InterPro" id="IPR023616">
    <property type="entry name" value="Cyt_c_oxase-like_su1_dom"/>
</dbReference>
<feature type="transmembrane region" description="Helical" evidence="15">
    <location>
        <begin position="503"/>
        <end position="528"/>
    </location>
</feature>
<feature type="transmembrane region" description="Helical" evidence="15">
    <location>
        <begin position="67"/>
        <end position="84"/>
    </location>
</feature>
<dbReference type="Pfam" id="PF00115">
    <property type="entry name" value="COX1"/>
    <property type="match status" value="1"/>
</dbReference>
<evidence type="ECO:0000256" key="8">
    <source>
        <dbReference type="ARBA" id="ARBA00022723"/>
    </source>
</evidence>
<dbReference type="InterPro" id="IPR023615">
    <property type="entry name" value="Cyt_c_Oxase_su1_BS"/>
</dbReference>
<keyword evidence="11" id="KW-0408">Iron</keyword>
<evidence type="ECO:0000256" key="5">
    <source>
        <dbReference type="ARBA" id="ARBA00022617"/>
    </source>
</evidence>
<evidence type="ECO:0000313" key="17">
    <source>
        <dbReference type="EMBL" id="SMP74575.1"/>
    </source>
</evidence>
<proteinExistence type="inferred from homology"/>
<dbReference type="PROSITE" id="PS50855">
    <property type="entry name" value="COX1"/>
    <property type="match status" value="1"/>
</dbReference>
<accession>A0ABY1QL95</accession>
<keyword evidence="12" id="KW-0186">Copper</keyword>
<evidence type="ECO:0000256" key="2">
    <source>
        <dbReference type="ARBA" id="ARBA00009578"/>
    </source>
</evidence>
<keyword evidence="4" id="KW-1003">Cell membrane</keyword>
<feature type="transmembrane region" description="Helical" evidence="15">
    <location>
        <begin position="623"/>
        <end position="641"/>
    </location>
</feature>
<evidence type="ECO:0000256" key="1">
    <source>
        <dbReference type="ARBA" id="ARBA00004651"/>
    </source>
</evidence>
<keyword evidence="6 14" id="KW-0679">Respiratory chain</keyword>
<organism evidence="17 18">
    <name type="scientific">Noviherbaspirillum suwonense</name>
    <dbReference type="NCBI Taxonomy" id="1224511"/>
    <lineage>
        <taxon>Bacteria</taxon>
        <taxon>Pseudomonadati</taxon>
        <taxon>Pseudomonadota</taxon>
        <taxon>Betaproteobacteria</taxon>
        <taxon>Burkholderiales</taxon>
        <taxon>Oxalobacteraceae</taxon>
        <taxon>Noviherbaspirillum</taxon>
    </lineage>
</organism>
<feature type="transmembrane region" description="Helical" evidence="15">
    <location>
        <begin position="26"/>
        <end position="46"/>
    </location>
</feature>